<dbReference type="Pfam" id="PF00970">
    <property type="entry name" value="FAD_binding_6"/>
    <property type="match status" value="1"/>
</dbReference>
<comment type="similarity">
    <text evidence="1 17">In the C-terminal section; belongs to the flavoprotein pyridine nucleotide cytochrome reductase family.</text>
</comment>
<evidence type="ECO:0000256" key="2">
    <source>
        <dbReference type="ARBA" id="ARBA00008414"/>
    </source>
</evidence>
<dbReference type="GO" id="GO:0019825">
    <property type="term" value="F:oxygen binding"/>
    <property type="evidence" value="ECO:0007669"/>
    <property type="project" value="InterPro"/>
</dbReference>
<dbReference type="GeneID" id="56589195"/>
<dbReference type="FunFam" id="3.40.50.80:FF:000010">
    <property type="entry name" value="Flavohemoprotein"/>
    <property type="match status" value="1"/>
</dbReference>
<keyword evidence="20" id="KW-0223">Dioxygenase</keyword>
<dbReference type="RefSeq" id="WP_033534854.1">
    <property type="nucleotide sequence ID" value="NZ_CP016340.1"/>
</dbReference>
<evidence type="ECO:0000256" key="15">
    <source>
        <dbReference type="ARBA" id="ARBA00048649"/>
    </source>
</evidence>
<feature type="binding site" evidence="17">
    <location>
        <position position="190"/>
    </location>
    <ligand>
        <name>FAD</name>
        <dbReference type="ChEBI" id="CHEBI:57692"/>
    </ligand>
</feature>
<evidence type="ECO:0000256" key="3">
    <source>
        <dbReference type="ARBA" id="ARBA00022448"/>
    </source>
</evidence>
<dbReference type="AlphaFoldDB" id="A0A157SS23"/>
<comment type="cofactor">
    <cofactor evidence="17">
        <name>FAD</name>
        <dbReference type="ChEBI" id="CHEBI:57692"/>
    </cofactor>
    <text evidence="17">Binds 1 FAD per subunit.</text>
</comment>
<keyword evidence="12 17" id="KW-0408">Iron</keyword>
<evidence type="ECO:0000256" key="12">
    <source>
        <dbReference type="ARBA" id="ARBA00023004"/>
    </source>
</evidence>
<evidence type="ECO:0000313" key="21">
    <source>
        <dbReference type="Proteomes" id="UP000076825"/>
    </source>
</evidence>
<keyword evidence="4 17" id="KW-0216">Detoxification</keyword>
<evidence type="ECO:0000256" key="10">
    <source>
        <dbReference type="ARBA" id="ARBA00022857"/>
    </source>
</evidence>
<dbReference type="InterPro" id="IPR017938">
    <property type="entry name" value="Riboflavin_synthase-like_b-brl"/>
</dbReference>
<dbReference type="FunFam" id="2.40.30.10:FF:000034">
    <property type="entry name" value="Flavohemoprotein"/>
    <property type="match status" value="1"/>
</dbReference>
<dbReference type="InterPro" id="IPR039261">
    <property type="entry name" value="FNR_nucleotide-bd"/>
</dbReference>
<feature type="domain" description="Globin" evidence="18">
    <location>
        <begin position="1"/>
        <end position="138"/>
    </location>
</feature>
<dbReference type="Pfam" id="PF00175">
    <property type="entry name" value="NAD_binding_1"/>
    <property type="match status" value="1"/>
</dbReference>
<keyword evidence="10 17" id="KW-0521">NADP</keyword>
<comment type="caution">
    <text evidence="17">Lacks conserved residue(s) required for the propagation of feature annotation.</text>
</comment>
<protein>
    <recommendedName>
        <fullName evidence="17">Flavohemoprotein</fullName>
    </recommendedName>
    <alternativeName>
        <fullName evidence="17">Flavohemoglobin</fullName>
    </alternativeName>
    <alternativeName>
        <fullName evidence="17">Hemoglobin-like protein</fullName>
    </alternativeName>
    <alternativeName>
        <fullName evidence="17">Nitric oxide dioxygenase</fullName>
        <shortName evidence="17">NO oxygenase</shortName>
        <shortName evidence="17">NOD</shortName>
        <ecNumber evidence="17">1.14.12.17</ecNumber>
    </alternativeName>
</protein>
<name>A0A157SS23_9BORD</name>
<dbReference type="CDD" id="cd06184">
    <property type="entry name" value="flavohem_like_fad_nad_binding"/>
    <property type="match status" value="1"/>
</dbReference>
<dbReference type="Gene3D" id="2.40.30.10">
    <property type="entry name" value="Translation factors"/>
    <property type="match status" value="1"/>
</dbReference>
<feature type="binding site" evidence="17">
    <location>
        <begin position="275"/>
        <end position="280"/>
    </location>
    <ligand>
        <name>NADP(+)</name>
        <dbReference type="ChEBI" id="CHEBI:58349"/>
    </ligand>
</feature>
<keyword evidence="13 17" id="KW-0520">NAD</keyword>
<comment type="catalytic activity">
    <reaction evidence="15 17">
        <text>2 nitric oxide + NADH + 2 O2 = 2 nitrate + NAD(+) + H(+)</text>
        <dbReference type="Rhea" id="RHEA:19469"/>
        <dbReference type="ChEBI" id="CHEBI:15378"/>
        <dbReference type="ChEBI" id="CHEBI:15379"/>
        <dbReference type="ChEBI" id="CHEBI:16480"/>
        <dbReference type="ChEBI" id="CHEBI:17632"/>
        <dbReference type="ChEBI" id="CHEBI:57540"/>
        <dbReference type="ChEBI" id="CHEBI:57945"/>
        <dbReference type="EC" id="1.14.12.17"/>
    </reaction>
</comment>
<dbReference type="GO" id="GO:0005344">
    <property type="term" value="F:oxygen carrier activity"/>
    <property type="evidence" value="ECO:0007669"/>
    <property type="project" value="UniProtKB-UniRule"/>
</dbReference>
<dbReference type="EC" id="1.14.12.17" evidence="17"/>
<dbReference type="PANTHER" id="PTHR43396">
    <property type="entry name" value="FLAVOHEMOPROTEIN"/>
    <property type="match status" value="1"/>
</dbReference>
<keyword evidence="21" id="KW-1185">Reference proteome</keyword>
<keyword evidence="9 17" id="KW-0274">FAD</keyword>
<dbReference type="InterPro" id="IPR009050">
    <property type="entry name" value="Globin-like_sf"/>
</dbReference>
<evidence type="ECO:0000256" key="6">
    <source>
        <dbReference type="ARBA" id="ARBA00022621"/>
    </source>
</evidence>
<organism evidence="20 21">
    <name type="scientific">Bordetella trematum</name>
    <dbReference type="NCBI Taxonomy" id="123899"/>
    <lineage>
        <taxon>Bacteria</taxon>
        <taxon>Pseudomonadati</taxon>
        <taxon>Pseudomonadota</taxon>
        <taxon>Betaproteobacteria</taxon>
        <taxon>Burkholderiales</taxon>
        <taxon>Alcaligenaceae</taxon>
        <taxon>Bordetella</taxon>
    </lineage>
</organism>
<dbReference type="eggNOG" id="COG1018">
    <property type="taxonomic scope" value="Bacteria"/>
</dbReference>
<dbReference type="InterPro" id="IPR008333">
    <property type="entry name" value="Cbr1-like_FAD-bd_dom"/>
</dbReference>
<evidence type="ECO:0000256" key="5">
    <source>
        <dbReference type="ARBA" id="ARBA00022617"/>
    </source>
</evidence>
<dbReference type="GO" id="GO:0009636">
    <property type="term" value="P:response to toxic substance"/>
    <property type="evidence" value="ECO:0007669"/>
    <property type="project" value="UniProtKB-KW"/>
</dbReference>
<evidence type="ECO:0000256" key="16">
    <source>
        <dbReference type="ARBA" id="ARBA00049433"/>
    </source>
</evidence>
<feature type="active site" description="Charge relay system" evidence="17">
    <location>
        <position position="137"/>
    </location>
</feature>
<gene>
    <name evidence="17 20" type="primary">hmp</name>
    <name evidence="20" type="ORF">SAMEA3906487_03570</name>
</gene>
<sequence length="408" mass="44852">MLSATVRELVKSTAPVLKTHGEALTRHFYARMFQHNPELKQVFNQGHQQSGQQQQALAMAVAAYAEHIDDPSVLGPVLERIAHKHVSLSVRPEQYAIVGKHLLASIREVLGDAATDELIDAWAAAYGQLVDVLVGIESRMYAEAATKEGGWSGWRGFKVVGKVPESAEITSFYLRPVDGGPLPDYQPGQYLSVRLYLPEHGLVQPRQYSLSDAPGKDSLRISVKREAAGAGPAGQVSNRLHDHVQEGDVLDVAPPCGDFVLRRDGQGPVVMISGGVGITPMMAMLNTLLARQQAGEAARELRFVHACRQASVHAMRDEINEAARQHANLRRHVFYEHVAEGDRQGVDYDYAGRIEWQRIADDVVLPEADYYLCGPLPFMRDQHDALRARGVPAERIHAEAFGTGGPGW</sequence>
<dbReference type="Gene3D" id="3.40.50.80">
    <property type="entry name" value="Nucleotide-binding domain of ferredoxin-NADP reductase (FNR) module"/>
    <property type="match status" value="1"/>
</dbReference>
<evidence type="ECO:0000256" key="1">
    <source>
        <dbReference type="ARBA" id="ARBA00006401"/>
    </source>
</evidence>
<evidence type="ECO:0000256" key="7">
    <source>
        <dbReference type="ARBA" id="ARBA00022630"/>
    </source>
</evidence>
<feature type="binding site" evidence="17">
    <location>
        <begin position="206"/>
        <end position="209"/>
    </location>
    <ligand>
        <name>FAD</name>
        <dbReference type="ChEBI" id="CHEBI:57692"/>
    </ligand>
</feature>
<dbReference type="SUPFAM" id="SSF52343">
    <property type="entry name" value="Ferredoxin reductase-like, C-terminal NADP-linked domain"/>
    <property type="match status" value="1"/>
</dbReference>
<evidence type="ECO:0000259" key="19">
    <source>
        <dbReference type="PROSITE" id="PS51384"/>
    </source>
</evidence>
<dbReference type="GO" id="GO:0046872">
    <property type="term" value="F:metal ion binding"/>
    <property type="evidence" value="ECO:0007669"/>
    <property type="project" value="UniProtKB-KW"/>
</dbReference>
<feature type="active site" description="Charge relay system" evidence="17">
    <location>
        <position position="95"/>
    </location>
</feature>
<keyword evidence="11 17" id="KW-0560">Oxidoreductase</keyword>
<dbReference type="eggNOG" id="COG1017">
    <property type="taxonomic scope" value="Bacteria"/>
</dbReference>
<evidence type="ECO:0000256" key="9">
    <source>
        <dbReference type="ARBA" id="ARBA00022827"/>
    </source>
</evidence>
<dbReference type="InterPro" id="IPR012292">
    <property type="entry name" value="Globin/Proto"/>
</dbReference>
<evidence type="ECO:0000313" key="20">
    <source>
        <dbReference type="EMBL" id="SAI73219.1"/>
    </source>
</evidence>
<dbReference type="SUPFAM" id="SSF63380">
    <property type="entry name" value="Riboflavin synthase domain-like"/>
    <property type="match status" value="1"/>
</dbReference>
<dbReference type="GO" id="GO:0071500">
    <property type="term" value="P:cellular response to nitrosative stress"/>
    <property type="evidence" value="ECO:0007669"/>
    <property type="project" value="TreeGrafter"/>
</dbReference>
<keyword evidence="7 17" id="KW-0285">Flavoprotein</keyword>
<comment type="catalytic activity">
    <reaction evidence="16 17">
        <text>2 nitric oxide + NADPH + 2 O2 = 2 nitrate + NADP(+) + H(+)</text>
        <dbReference type="Rhea" id="RHEA:19465"/>
        <dbReference type="ChEBI" id="CHEBI:15378"/>
        <dbReference type="ChEBI" id="CHEBI:15379"/>
        <dbReference type="ChEBI" id="CHEBI:16480"/>
        <dbReference type="ChEBI" id="CHEBI:17632"/>
        <dbReference type="ChEBI" id="CHEBI:57783"/>
        <dbReference type="ChEBI" id="CHEBI:58349"/>
        <dbReference type="EC" id="1.14.12.17"/>
    </reaction>
</comment>
<evidence type="ECO:0000256" key="13">
    <source>
        <dbReference type="ARBA" id="ARBA00023027"/>
    </source>
</evidence>
<dbReference type="GO" id="GO:0020037">
    <property type="term" value="F:heme binding"/>
    <property type="evidence" value="ECO:0007669"/>
    <property type="project" value="InterPro"/>
</dbReference>
<evidence type="ECO:0000256" key="4">
    <source>
        <dbReference type="ARBA" id="ARBA00022575"/>
    </source>
</evidence>
<evidence type="ECO:0000256" key="14">
    <source>
        <dbReference type="ARBA" id="ARBA00025094"/>
    </source>
</evidence>
<feature type="site" description="Influences the redox potential of the prosthetic heme and FAD groups" evidence="17">
    <location>
        <position position="84"/>
    </location>
</feature>
<comment type="function">
    <text evidence="14 17">Is involved in NO detoxification in an aerobic process, termed nitric oxide dioxygenase (NOD) reaction that utilizes O(2) and NAD(P)H to convert NO to nitrate, which protects the bacterium from various noxious nitrogen compounds. Therefore, plays a central role in the inducible response to nitrosative stress.</text>
</comment>
<dbReference type="GO" id="GO:0046210">
    <property type="term" value="P:nitric oxide catabolic process"/>
    <property type="evidence" value="ECO:0007669"/>
    <property type="project" value="TreeGrafter"/>
</dbReference>
<dbReference type="GO" id="GO:0071949">
    <property type="term" value="F:FAD binding"/>
    <property type="evidence" value="ECO:0007669"/>
    <property type="project" value="InterPro"/>
</dbReference>
<evidence type="ECO:0000256" key="8">
    <source>
        <dbReference type="ARBA" id="ARBA00022723"/>
    </source>
</evidence>
<evidence type="ECO:0000256" key="11">
    <source>
        <dbReference type="ARBA" id="ARBA00023002"/>
    </source>
</evidence>
<dbReference type="PROSITE" id="PS01033">
    <property type="entry name" value="GLOBIN"/>
    <property type="match status" value="1"/>
</dbReference>
<dbReference type="InterPro" id="IPR001709">
    <property type="entry name" value="Flavoprot_Pyr_Nucl_cyt_Rdtase"/>
</dbReference>
<comment type="domain">
    <text evidence="17">Consists of two distinct domains; an N-terminal heme-containing oxygen-binding domain and a C-terminal reductase domain with binding sites for FAD and NAD(P)H.</text>
</comment>
<keyword evidence="3 17" id="KW-0813">Transport</keyword>
<dbReference type="PATRIC" id="fig|123899.6.peg.3571"/>
<keyword evidence="8 17" id="KW-0479">Metal-binding</keyword>
<dbReference type="KEGG" id="btrm:SAMEA390648703570"/>
<dbReference type="GO" id="GO:0008941">
    <property type="term" value="F:nitric oxide dioxygenase NAD(P)H activity"/>
    <property type="evidence" value="ECO:0007669"/>
    <property type="project" value="UniProtKB-UniRule"/>
</dbReference>
<dbReference type="PRINTS" id="PR00410">
    <property type="entry name" value="PHEHYDRXLASE"/>
</dbReference>
<feature type="site" description="Involved in heme-bound ligand stabilization and O-O bond activation" evidence="17">
    <location>
        <position position="29"/>
    </location>
</feature>
<dbReference type="InterPro" id="IPR000971">
    <property type="entry name" value="Globin"/>
</dbReference>
<feature type="binding site" description="proximal binding residue" evidence="17">
    <location>
        <position position="85"/>
    </location>
    <ligand>
        <name>heme b</name>
        <dbReference type="ChEBI" id="CHEBI:60344"/>
    </ligand>
    <ligandPart>
        <name>Fe</name>
        <dbReference type="ChEBI" id="CHEBI:18248"/>
    </ligandPart>
</feature>
<evidence type="ECO:0000256" key="17">
    <source>
        <dbReference type="HAMAP-Rule" id="MF_01252"/>
    </source>
</evidence>
<feature type="domain" description="FAD-binding FR-type" evidence="19">
    <location>
        <begin position="152"/>
        <end position="262"/>
    </location>
</feature>
<dbReference type="PRINTS" id="PR00371">
    <property type="entry name" value="FPNCR"/>
</dbReference>
<dbReference type="InterPro" id="IPR017927">
    <property type="entry name" value="FAD-bd_FR_type"/>
</dbReference>
<dbReference type="SUPFAM" id="SSF46458">
    <property type="entry name" value="Globin-like"/>
    <property type="match status" value="1"/>
</dbReference>
<dbReference type="PANTHER" id="PTHR43396:SF3">
    <property type="entry name" value="FLAVOHEMOPROTEIN"/>
    <property type="match status" value="1"/>
</dbReference>
<feature type="region of interest" description="Reductase" evidence="17">
    <location>
        <begin position="149"/>
        <end position="408"/>
    </location>
</feature>
<evidence type="ECO:0000259" key="18">
    <source>
        <dbReference type="PROSITE" id="PS01033"/>
    </source>
</evidence>
<comment type="similarity">
    <text evidence="2 17">Belongs to the globin family. Two-domain flavohemoproteins subfamily.</text>
</comment>
<dbReference type="NCBIfam" id="NF009805">
    <property type="entry name" value="PRK13289.1"/>
    <property type="match status" value="1"/>
</dbReference>
<dbReference type="InterPro" id="IPR001433">
    <property type="entry name" value="OxRdtase_FAD/NAD-bd"/>
</dbReference>
<dbReference type="EMBL" id="LT546645">
    <property type="protein sequence ID" value="SAI73219.1"/>
    <property type="molecule type" value="Genomic_DNA"/>
</dbReference>
<dbReference type="Proteomes" id="UP000076825">
    <property type="component" value="Chromosome 1"/>
</dbReference>
<dbReference type="Gene3D" id="1.10.490.10">
    <property type="entry name" value="Globins"/>
    <property type="match status" value="1"/>
</dbReference>
<keyword evidence="6 17" id="KW-0561">Oxygen transport</keyword>
<reference evidence="20 21" key="1">
    <citation type="submission" date="2016-04" db="EMBL/GenBank/DDBJ databases">
        <authorList>
            <consortium name="Pathogen Informatics"/>
        </authorList>
    </citation>
    <scope>NUCLEOTIDE SEQUENCE [LARGE SCALE GENOMIC DNA]</scope>
    <source>
        <strain evidence="20 21">H044680328</strain>
    </source>
</reference>
<comment type="cofactor">
    <cofactor evidence="17">
        <name>heme b</name>
        <dbReference type="ChEBI" id="CHEBI:60344"/>
    </cofactor>
    <text evidence="17">Binds 1 heme b (iron(II)-protoporphyrin IX) group per subunit.</text>
</comment>
<dbReference type="PROSITE" id="PS51384">
    <property type="entry name" value="FAD_FR"/>
    <property type="match status" value="1"/>
</dbReference>
<dbReference type="OrthoDB" id="9801223at2"/>
<feature type="site" description="Influences the redox potential of the prosthetic heme and FAD groups" evidence="17">
    <location>
        <position position="399"/>
    </location>
</feature>
<dbReference type="STRING" id="123899.SAMEA3906487_03570"/>
<proteinExistence type="inferred from homology"/>
<dbReference type="Pfam" id="PF00042">
    <property type="entry name" value="Globin"/>
    <property type="match status" value="1"/>
</dbReference>
<keyword evidence="5 17" id="KW-0349">Heme</keyword>
<dbReference type="FunFam" id="1.10.490.10:FF:000003">
    <property type="entry name" value="Flavohemoprotein"/>
    <property type="match status" value="1"/>
</dbReference>
<dbReference type="InterPro" id="IPR023950">
    <property type="entry name" value="Hmp"/>
</dbReference>
<accession>A0A157SS23</accession>
<dbReference type="HAMAP" id="MF_01252">
    <property type="entry name" value="Hmp"/>
    <property type="match status" value="1"/>
</dbReference>